<gene>
    <name evidence="2" type="ORF">B296_00026468</name>
</gene>
<comment type="caution">
    <text evidence="2">The sequence shown here is derived from an EMBL/GenBank/DDBJ whole genome shotgun (WGS) entry which is preliminary data.</text>
</comment>
<reference evidence="2 3" key="1">
    <citation type="journal article" date="2014" name="Agronomy (Basel)">
        <title>A Draft Genome Sequence for Ensete ventricosum, the Drought-Tolerant Tree Against Hunger.</title>
        <authorList>
            <person name="Harrison J."/>
            <person name="Moore K.A."/>
            <person name="Paszkiewicz K."/>
            <person name="Jones T."/>
            <person name="Grant M."/>
            <person name="Ambacheew D."/>
            <person name="Muzemil S."/>
            <person name="Studholme D.J."/>
        </authorList>
    </citation>
    <scope>NUCLEOTIDE SEQUENCE [LARGE SCALE GENOMIC DNA]</scope>
</reference>
<feature type="region of interest" description="Disordered" evidence="1">
    <location>
        <begin position="173"/>
        <end position="208"/>
    </location>
</feature>
<protein>
    <submittedName>
        <fullName evidence="2">Uncharacterized protein</fullName>
    </submittedName>
</protein>
<evidence type="ECO:0000313" key="3">
    <source>
        <dbReference type="Proteomes" id="UP000287651"/>
    </source>
</evidence>
<sequence length="208" mass="22553">MGDAPPPEVEVIAAAPGLGEAAQAQASELAQISDHDLQGKIQRVLNHLSSDIASRLADKGAKLRASLGQMQTELDRRKLVHVPKSAPLNPNVNEDAGECNGVTQSKNTEPQDIFILFHQADAACNEDSKDISQDKEEVSGKDKLKKPVRGHQIVIYPQPTRFSSRNTPFRCVSSLSKKDQERSLNGDCKDFKSSGPSNEGKINSGSKR</sequence>
<dbReference type="EMBL" id="AMZH03002752">
    <property type="protein sequence ID" value="RRT74518.1"/>
    <property type="molecule type" value="Genomic_DNA"/>
</dbReference>
<dbReference type="AlphaFoldDB" id="A0A427AE42"/>
<feature type="compositionally biased region" description="Basic and acidic residues" evidence="1">
    <location>
        <begin position="176"/>
        <end position="192"/>
    </location>
</feature>
<evidence type="ECO:0000313" key="2">
    <source>
        <dbReference type="EMBL" id="RRT74518.1"/>
    </source>
</evidence>
<feature type="compositionally biased region" description="Polar residues" evidence="1">
    <location>
        <begin position="194"/>
        <end position="208"/>
    </location>
</feature>
<organism evidence="2 3">
    <name type="scientific">Ensete ventricosum</name>
    <name type="common">Abyssinian banana</name>
    <name type="synonym">Musa ensete</name>
    <dbReference type="NCBI Taxonomy" id="4639"/>
    <lineage>
        <taxon>Eukaryota</taxon>
        <taxon>Viridiplantae</taxon>
        <taxon>Streptophyta</taxon>
        <taxon>Embryophyta</taxon>
        <taxon>Tracheophyta</taxon>
        <taxon>Spermatophyta</taxon>
        <taxon>Magnoliopsida</taxon>
        <taxon>Liliopsida</taxon>
        <taxon>Zingiberales</taxon>
        <taxon>Musaceae</taxon>
        <taxon>Ensete</taxon>
    </lineage>
</organism>
<evidence type="ECO:0000256" key="1">
    <source>
        <dbReference type="SAM" id="MobiDB-lite"/>
    </source>
</evidence>
<dbReference type="Proteomes" id="UP000287651">
    <property type="component" value="Unassembled WGS sequence"/>
</dbReference>
<name>A0A427AE42_ENSVE</name>
<accession>A0A427AE42</accession>
<proteinExistence type="predicted"/>